<sequence length="172" mass="16950">MRAIPIAVTALAAALALTACDSGGSGSGSSDQSSKAASCRFGIEVEPGNAATTAGDTGNVPVTVTNLDSAPCTLKGFPGIELNSGDASWTAGRQPGAKAAKVTLQPDTAATFTITYVRGKSGAKDSAAVKTVKITIPGGGDAKSFPWSYGAVALKTGDDPNASVSPFQVAGD</sequence>
<accession>A0A4D4MTR9</accession>
<organism evidence="3 4">
    <name type="scientific">Streptomyces avermitilis</name>
    <dbReference type="NCBI Taxonomy" id="33903"/>
    <lineage>
        <taxon>Bacteria</taxon>
        <taxon>Bacillati</taxon>
        <taxon>Actinomycetota</taxon>
        <taxon>Actinomycetes</taxon>
        <taxon>Kitasatosporales</taxon>
        <taxon>Streptomycetaceae</taxon>
        <taxon>Streptomyces</taxon>
    </lineage>
</organism>
<evidence type="ECO:0000256" key="1">
    <source>
        <dbReference type="SAM" id="SignalP"/>
    </source>
</evidence>
<feature type="chain" id="PRO_5038895777" description="DUF4232 domain-containing protein" evidence="1">
    <location>
        <begin position="20"/>
        <end position="172"/>
    </location>
</feature>
<proteinExistence type="predicted"/>
<dbReference type="Pfam" id="PF14016">
    <property type="entry name" value="DUF4232"/>
    <property type="match status" value="1"/>
</dbReference>
<dbReference type="OMA" id="FPWSYGA"/>
<keyword evidence="1" id="KW-0732">Signal</keyword>
<dbReference type="AlphaFoldDB" id="A0A4D4MTR9"/>
<evidence type="ECO:0000313" key="4">
    <source>
        <dbReference type="Proteomes" id="UP000299211"/>
    </source>
</evidence>
<dbReference type="PROSITE" id="PS51257">
    <property type="entry name" value="PROKAR_LIPOPROTEIN"/>
    <property type="match status" value="1"/>
</dbReference>
<dbReference type="STRING" id="33903.AQJ43_27110"/>
<dbReference type="EMBL" id="BJHY01000001">
    <property type="protein sequence ID" value="GDY75096.1"/>
    <property type="molecule type" value="Genomic_DNA"/>
</dbReference>
<name>A0A4D4MTR9_STRAX</name>
<feature type="domain" description="DUF4232" evidence="2">
    <location>
        <begin position="51"/>
        <end position="168"/>
    </location>
</feature>
<dbReference type="GeneID" id="41541720"/>
<dbReference type="Proteomes" id="UP000299211">
    <property type="component" value="Unassembled WGS sequence"/>
</dbReference>
<gene>
    <name evidence="3" type="ORF">SAV31267_045810</name>
</gene>
<dbReference type="RefSeq" id="WP_010986063.1">
    <property type="nucleotide sequence ID" value="NZ_BAABTN010000002.1"/>
</dbReference>
<evidence type="ECO:0000259" key="2">
    <source>
        <dbReference type="Pfam" id="PF14016"/>
    </source>
</evidence>
<protein>
    <recommendedName>
        <fullName evidence="2">DUF4232 domain-containing protein</fullName>
    </recommendedName>
</protein>
<evidence type="ECO:0000313" key="3">
    <source>
        <dbReference type="EMBL" id="GDY75096.1"/>
    </source>
</evidence>
<feature type="signal peptide" evidence="1">
    <location>
        <begin position="1"/>
        <end position="19"/>
    </location>
</feature>
<dbReference type="InterPro" id="IPR025326">
    <property type="entry name" value="DUF4232"/>
</dbReference>
<reference evidence="3 4" key="1">
    <citation type="submission" date="2019-04" db="EMBL/GenBank/DDBJ databases">
        <title>Draft genome sequences of Streptomyces avermitilis ATCC 31267.</title>
        <authorList>
            <person name="Komaki H."/>
            <person name="Tamura T."/>
            <person name="Hosoyama A."/>
        </authorList>
    </citation>
    <scope>NUCLEOTIDE SEQUENCE [LARGE SCALE GENOMIC DNA]</scope>
    <source>
        <strain evidence="3 4">ATCC 31267</strain>
    </source>
</reference>
<comment type="caution">
    <text evidence="3">The sequence shown here is derived from an EMBL/GenBank/DDBJ whole genome shotgun (WGS) entry which is preliminary data.</text>
</comment>